<dbReference type="Proteomes" id="UP000757461">
    <property type="component" value="Unassembled WGS sequence"/>
</dbReference>
<comment type="caution">
    <text evidence="2">The sequence shown here is derived from an EMBL/GenBank/DDBJ whole genome shotgun (WGS) entry which is preliminary data.</text>
</comment>
<proteinExistence type="predicted"/>
<dbReference type="AlphaFoldDB" id="A0A930N655"/>
<protein>
    <submittedName>
        <fullName evidence="2">SRPBCC domain-containing protein</fullName>
    </submittedName>
</protein>
<evidence type="ECO:0000313" key="3">
    <source>
        <dbReference type="Proteomes" id="UP000757461"/>
    </source>
</evidence>
<reference evidence="2" key="1">
    <citation type="submission" date="2020-04" db="EMBL/GenBank/DDBJ databases">
        <title>Deep metagenomics examines the oral microbiome during advanced dental caries in children, revealing novel taxa and co-occurrences with host molecules.</title>
        <authorList>
            <person name="Baker J.L."/>
            <person name="Morton J.T."/>
            <person name="Dinis M."/>
            <person name="Alvarez R."/>
            <person name="Tran N.C."/>
            <person name="Knight R."/>
            <person name="Edlund A."/>
        </authorList>
    </citation>
    <scope>NUCLEOTIDE SEQUENCE</scope>
    <source>
        <strain evidence="2">JCVI_25_bin.9</strain>
    </source>
</reference>
<dbReference type="RefSeq" id="WP_314695302.1">
    <property type="nucleotide sequence ID" value="NZ_CAUSFZ010000027.1"/>
</dbReference>
<gene>
    <name evidence="2" type="ORF">HXN33_06275</name>
</gene>
<accession>A0A930N655</accession>
<organism evidence="2 3">
    <name type="scientific">Prevotella histicola</name>
    <dbReference type="NCBI Taxonomy" id="470565"/>
    <lineage>
        <taxon>Bacteria</taxon>
        <taxon>Pseudomonadati</taxon>
        <taxon>Bacteroidota</taxon>
        <taxon>Bacteroidia</taxon>
        <taxon>Bacteroidales</taxon>
        <taxon>Prevotellaceae</taxon>
        <taxon>Prevotella</taxon>
    </lineage>
</organism>
<evidence type="ECO:0000259" key="1">
    <source>
        <dbReference type="Pfam" id="PF19569"/>
    </source>
</evidence>
<dbReference type="InterPro" id="IPR045736">
    <property type="entry name" value="START_2"/>
</dbReference>
<dbReference type="EMBL" id="JABZSQ010000101">
    <property type="protein sequence ID" value="MBF1415172.1"/>
    <property type="molecule type" value="Genomic_DNA"/>
</dbReference>
<sequence>MKKKVEMEYELRTRSGNTVWTLISTPMGLMKWLADDVKINGDKATFSWGDPLREQATHHATILEEAKNKYIRFHWNDTDHDVYWEIKMQKSEIAGNYHLLITDFAEEDEIDDLKLLWNQDIDRLLQITG</sequence>
<dbReference type="SUPFAM" id="SSF55961">
    <property type="entry name" value="Bet v1-like"/>
    <property type="match status" value="1"/>
</dbReference>
<dbReference type="Pfam" id="PF19569">
    <property type="entry name" value="START_2"/>
    <property type="match status" value="1"/>
</dbReference>
<evidence type="ECO:0000313" key="2">
    <source>
        <dbReference type="EMBL" id="MBF1415172.1"/>
    </source>
</evidence>
<dbReference type="InterPro" id="IPR023393">
    <property type="entry name" value="START-like_dom_sf"/>
</dbReference>
<feature type="domain" description="START-like" evidence="1">
    <location>
        <begin position="2"/>
        <end position="129"/>
    </location>
</feature>
<name>A0A930N655_9BACT</name>
<dbReference type="Gene3D" id="3.30.530.20">
    <property type="match status" value="1"/>
</dbReference>